<dbReference type="InterPro" id="IPR017937">
    <property type="entry name" value="Thioredoxin_CS"/>
</dbReference>
<dbReference type="EMBL" id="LZRT01000130">
    <property type="protein sequence ID" value="OUM84400.1"/>
    <property type="molecule type" value="Genomic_DNA"/>
</dbReference>
<protein>
    <recommendedName>
        <fullName evidence="2 7">Thioredoxin</fullName>
    </recommendedName>
</protein>
<dbReference type="Pfam" id="PF00085">
    <property type="entry name" value="Thioredoxin"/>
    <property type="match status" value="1"/>
</dbReference>
<keyword evidence="4" id="KW-0249">Electron transport</keyword>
<feature type="disulfide bond" description="Redox-active" evidence="10">
    <location>
        <begin position="29"/>
        <end position="32"/>
    </location>
</feature>
<evidence type="ECO:0000256" key="2">
    <source>
        <dbReference type="ARBA" id="ARBA00020570"/>
    </source>
</evidence>
<evidence type="ECO:0000313" key="13">
    <source>
        <dbReference type="Proteomes" id="UP000196475"/>
    </source>
</evidence>
<dbReference type="InterPro" id="IPR013766">
    <property type="entry name" value="Thioredoxin_domain"/>
</dbReference>
<feature type="site" description="Deprotonates C-terminal active site Cys" evidence="9">
    <location>
        <position position="23"/>
    </location>
</feature>
<dbReference type="CDD" id="cd02947">
    <property type="entry name" value="TRX_family"/>
    <property type="match status" value="1"/>
</dbReference>
<dbReference type="SUPFAM" id="SSF52833">
    <property type="entry name" value="Thioredoxin-like"/>
    <property type="match status" value="1"/>
</dbReference>
<feature type="active site" description="Nucleophile" evidence="9">
    <location>
        <position position="29"/>
    </location>
</feature>
<dbReference type="GO" id="GO:0015035">
    <property type="term" value="F:protein-disulfide reductase activity"/>
    <property type="evidence" value="ECO:0007669"/>
    <property type="project" value="UniProtKB-UniRule"/>
</dbReference>
<keyword evidence="3" id="KW-0813">Transport</keyword>
<evidence type="ECO:0000256" key="7">
    <source>
        <dbReference type="NCBIfam" id="TIGR01068"/>
    </source>
</evidence>
<name>A0A1Y3PAQ3_9BACI</name>
<gene>
    <name evidence="12" type="ORF">BAA01_00820</name>
</gene>
<dbReference type="FunFam" id="3.40.30.10:FF:000001">
    <property type="entry name" value="Thioredoxin"/>
    <property type="match status" value="1"/>
</dbReference>
<dbReference type="InterPro" id="IPR005746">
    <property type="entry name" value="Thioredoxin"/>
</dbReference>
<feature type="active site" description="Nucleophile" evidence="9">
    <location>
        <position position="32"/>
    </location>
</feature>
<dbReference type="PRINTS" id="PR00421">
    <property type="entry name" value="THIOREDOXIN"/>
</dbReference>
<dbReference type="PANTHER" id="PTHR45663:SF11">
    <property type="entry name" value="GEO12009P1"/>
    <property type="match status" value="1"/>
</dbReference>
<keyword evidence="6 10" id="KW-0676">Redox-active center</keyword>
<dbReference type="InterPro" id="IPR036249">
    <property type="entry name" value="Thioredoxin-like_sf"/>
</dbReference>
<feature type="site" description="Contributes to redox potential value" evidence="9">
    <location>
        <position position="31"/>
    </location>
</feature>
<comment type="similarity">
    <text evidence="1 8">Belongs to the thioredoxin family.</text>
</comment>
<dbReference type="Gene3D" id="3.40.30.10">
    <property type="entry name" value="Glutaredoxin"/>
    <property type="match status" value="1"/>
</dbReference>
<evidence type="ECO:0000256" key="3">
    <source>
        <dbReference type="ARBA" id="ARBA00022448"/>
    </source>
</evidence>
<evidence type="ECO:0000256" key="4">
    <source>
        <dbReference type="ARBA" id="ARBA00022982"/>
    </source>
</evidence>
<dbReference type="NCBIfam" id="TIGR01068">
    <property type="entry name" value="thioredoxin"/>
    <property type="match status" value="1"/>
</dbReference>
<evidence type="ECO:0000313" key="12">
    <source>
        <dbReference type="EMBL" id="OUM84400.1"/>
    </source>
</evidence>
<comment type="caution">
    <text evidence="12">The sequence shown here is derived from an EMBL/GenBank/DDBJ whole genome shotgun (WGS) entry which is preliminary data.</text>
</comment>
<feature type="domain" description="Thioredoxin" evidence="11">
    <location>
        <begin position="1"/>
        <end position="100"/>
    </location>
</feature>
<sequence>MFMKELTTQTFDDAIREGKVLVDFWAPWCGPCRMQLPILEELSNELQEVTIAKVNVDEEATLASRFGVMSIPTLILFENGEEKERFVGVQSKEKLAKVLA</sequence>
<evidence type="ECO:0000256" key="6">
    <source>
        <dbReference type="ARBA" id="ARBA00023284"/>
    </source>
</evidence>
<dbReference type="AlphaFoldDB" id="A0A1Y3PAQ3"/>
<dbReference type="GO" id="GO:0005737">
    <property type="term" value="C:cytoplasm"/>
    <property type="evidence" value="ECO:0007669"/>
    <property type="project" value="TreeGrafter"/>
</dbReference>
<feature type="site" description="Contributes to redox potential value" evidence="9">
    <location>
        <position position="30"/>
    </location>
</feature>
<evidence type="ECO:0000256" key="1">
    <source>
        <dbReference type="ARBA" id="ARBA00008987"/>
    </source>
</evidence>
<organism evidence="12 13">
    <name type="scientific">Bacillus thermozeamaize</name>
    <dbReference type="NCBI Taxonomy" id="230954"/>
    <lineage>
        <taxon>Bacteria</taxon>
        <taxon>Bacillati</taxon>
        <taxon>Bacillota</taxon>
        <taxon>Bacilli</taxon>
        <taxon>Bacillales</taxon>
        <taxon>Bacillaceae</taxon>
        <taxon>Bacillus</taxon>
    </lineage>
</organism>
<reference evidence="13" key="1">
    <citation type="submission" date="2016-06" db="EMBL/GenBank/DDBJ databases">
        <authorList>
            <person name="Nascimento L."/>
            <person name="Pereira R.V."/>
            <person name="Martins L.F."/>
            <person name="Quaggio R.B."/>
            <person name="Silva A.M."/>
            <person name="Setubal J.C."/>
        </authorList>
    </citation>
    <scope>NUCLEOTIDE SEQUENCE [LARGE SCALE GENOMIC DNA]</scope>
</reference>
<dbReference type="PIRSF" id="PIRSF000077">
    <property type="entry name" value="Thioredoxin"/>
    <property type="match status" value="1"/>
</dbReference>
<dbReference type="Proteomes" id="UP000196475">
    <property type="component" value="Unassembled WGS sequence"/>
</dbReference>
<evidence type="ECO:0000256" key="8">
    <source>
        <dbReference type="PIRNR" id="PIRNR000077"/>
    </source>
</evidence>
<accession>A0A1Y3PAQ3</accession>
<evidence type="ECO:0000256" key="9">
    <source>
        <dbReference type="PIRSR" id="PIRSR000077-1"/>
    </source>
</evidence>
<evidence type="ECO:0000256" key="5">
    <source>
        <dbReference type="ARBA" id="ARBA00023157"/>
    </source>
</evidence>
<dbReference type="PROSITE" id="PS51352">
    <property type="entry name" value="THIOREDOXIN_2"/>
    <property type="match status" value="1"/>
</dbReference>
<proteinExistence type="inferred from homology"/>
<evidence type="ECO:0000256" key="10">
    <source>
        <dbReference type="PIRSR" id="PIRSR000077-4"/>
    </source>
</evidence>
<keyword evidence="5 10" id="KW-1015">Disulfide bond</keyword>
<evidence type="ECO:0000259" key="11">
    <source>
        <dbReference type="PROSITE" id="PS51352"/>
    </source>
</evidence>
<dbReference type="PROSITE" id="PS00194">
    <property type="entry name" value="THIOREDOXIN_1"/>
    <property type="match status" value="1"/>
</dbReference>
<dbReference type="PANTHER" id="PTHR45663">
    <property type="entry name" value="GEO12009P1"/>
    <property type="match status" value="1"/>
</dbReference>